<comment type="caution">
    <text evidence="1">The sequence shown here is derived from an EMBL/GenBank/DDBJ whole genome shotgun (WGS) entry which is preliminary data.</text>
</comment>
<accession>A0A3S1C0B5</accession>
<dbReference type="AlphaFoldDB" id="A0A3S1C0B5"/>
<sequence length="239" mass="26253">MKYTDTDLTYRCLTGRGFRTGDVLISETNALPSEPTRRHHKVTTQSKYLGPVPHCPELQVTGQSQHLTSRHGYPRLTSGHGILNPPGLSTRLAFLIHPWRATGGLRPVCEIVIPLDHPSLDGTGLTNEDQCRDCLGQTAQQQTLKASGTLAYVPAHESASSFDVPAHESASGFDVRTPLWFHLRSSHGKTHTGNLALLNADTGALAKTRPYKKNDDDMSNGIYIDFKIKANLFPRLGFT</sequence>
<proteinExistence type="predicted"/>
<organism evidence="1 2">
    <name type="scientific">Elysia chlorotica</name>
    <name type="common">Eastern emerald elysia</name>
    <name type="synonym">Sea slug</name>
    <dbReference type="NCBI Taxonomy" id="188477"/>
    <lineage>
        <taxon>Eukaryota</taxon>
        <taxon>Metazoa</taxon>
        <taxon>Spiralia</taxon>
        <taxon>Lophotrochozoa</taxon>
        <taxon>Mollusca</taxon>
        <taxon>Gastropoda</taxon>
        <taxon>Heterobranchia</taxon>
        <taxon>Euthyneura</taxon>
        <taxon>Panpulmonata</taxon>
        <taxon>Sacoglossa</taxon>
        <taxon>Placobranchoidea</taxon>
        <taxon>Plakobranchidae</taxon>
        <taxon>Elysia</taxon>
    </lineage>
</organism>
<evidence type="ECO:0000313" key="1">
    <source>
        <dbReference type="EMBL" id="RUS79476.1"/>
    </source>
</evidence>
<evidence type="ECO:0000313" key="2">
    <source>
        <dbReference type="Proteomes" id="UP000271974"/>
    </source>
</evidence>
<name>A0A3S1C0B5_ELYCH</name>
<dbReference type="EMBL" id="RQTK01000449">
    <property type="protein sequence ID" value="RUS79476.1"/>
    <property type="molecule type" value="Genomic_DNA"/>
</dbReference>
<gene>
    <name evidence="1" type="ORF">EGW08_012780</name>
</gene>
<keyword evidence="2" id="KW-1185">Reference proteome</keyword>
<dbReference type="Proteomes" id="UP000271974">
    <property type="component" value="Unassembled WGS sequence"/>
</dbReference>
<protein>
    <submittedName>
        <fullName evidence="1">Uncharacterized protein</fullName>
    </submittedName>
</protein>
<reference evidence="1 2" key="1">
    <citation type="submission" date="2019-01" db="EMBL/GenBank/DDBJ databases">
        <title>A draft genome assembly of the solar-powered sea slug Elysia chlorotica.</title>
        <authorList>
            <person name="Cai H."/>
            <person name="Li Q."/>
            <person name="Fang X."/>
            <person name="Li J."/>
            <person name="Curtis N.E."/>
            <person name="Altenburger A."/>
            <person name="Shibata T."/>
            <person name="Feng M."/>
            <person name="Maeda T."/>
            <person name="Schwartz J.A."/>
            <person name="Shigenobu S."/>
            <person name="Lundholm N."/>
            <person name="Nishiyama T."/>
            <person name="Yang H."/>
            <person name="Hasebe M."/>
            <person name="Li S."/>
            <person name="Pierce S.K."/>
            <person name="Wang J."/>
        </authorList>
    </citation>
    <scope>NUCLEOTIDE SEQUENCE [LARGE SCALE GENOMIC DNA]</scope>
    <source>
        <strain evidence="1">EC2010</strain>
        <tissue evidence="1">Whole organism of an adult</tissue>
    </source>
</reference>